<feature type="transmembrane region" description="Helical" evidence="1">
    <location>
        <begin position="12"/>
        <end position="35"/>
    </location>
</feature>
<keyword evidence="1" id="KW-0472">Membrane</keyword>
<keyword evidence="1" id="KW-1133">Transmembrane helix</keyword>
<sequence>MITAYHMSATSPVILMIGSLFIPTEQIAWGGTIMAKIQMRKRRGREYRVLGSTLGRKLRISLENVVFRRKCIIYLFFVCEPHMIMITSRPHSLCMTRSPV</sequence>
<evidence type="ECO:0000256" key="1">
    <source>
        <dbReference type="SAM" id="Phobius"/>
    </source>
</evidence>
<name>A0AA39MQE0_9AGAR</name>
<evidence type="ECO:0000313" key="2">
    <source>
        <dbReference type="EMBL" id="KAK0442428.1"/>
    </source>
</evidence>
<gene>
    <name evidence="2" type="ORF">EV421DRAFT_1808997</name>
</gene>
<keyword evidence="3" id="KW-1185">Reference proteome</keyword>
<organism evidence="2 3">
    <name type="scientific">Armillaria borealis</name>
    <dbReference type="NCBI Taxonomy" id="47425"/>
    <lineage>
        <taxon>Eukaryota</taxon>
        <taxon>Fungi</taxon>
        <taxon>Dikarya</taxon>
        <taxon>Basidiomycota</taxon>
        <taxon>Agaricomycotina</taxon>
        <taxon>Agaricomycetes</taxon>
        <taxon>Agaricomycetidae</taxon>
        <taxon>Agaricales</taxon>
        <taxon>Marasmiineae</taxon>
        <taxon>Physalacriaceae</taxon>
        <taxon>Armillaria</taxon>
    </lineage>
</organism>
<dbReference type="Proteomes" id="UP001175226">
    <property type="component" value="Unassembled WGS sequence"/>
</dbReference>
<proteinExistence type="predicted"/>
<protein>
    <submittedName>
        <fullName evidence="2">Uncharacterized protein</fullName>
    </submittedName>
</protein>
<reference evidence="2" key="1">
    <citation type="submission" date="2023-06" db="EMBL/GenBank/DDBJ databases">
        <authorList>
            <consortium name="Lawrence Berkeley National Laboratory"/>
            <person name="Ahrendt S."/>
            <person name="Sahu N."/>
            <person name="Indic B."/>
            <person name="Wong-Bajracharya J."/>
            <person name="Merenyi Z."/>
            <person name="Ke H.-M."/>
            <person name="Monk M."/>
            <person name="Kocsube S."/>
            <person name="Drula E."/>
            <person name="Lipzen A."/>
            <person name="Balint B."/>
            <person name="Henrissat B."/>
            <person name="Andreopoulos B."/>
            <person name="Martin F.M."/>
            <person name="Harder C.B."/>
            <person name="Rigling D."/>
            <person name="Ford K.L."/>
            <person name="Foster G.D."/>
            <person name="Pangilinan J."/>
            <person name="Papanicolaou A."/>
            <person name="Barry K."/>
            <person name="LaButti K."/>
            <person name="Viragh M."/>
            <person name="Koriabine M."/>
            <person name="Yan M."/>
            <person name="Riley R."/>
            <person name="Champramary S."/>
            <person name="Plett K.L."/>
            <person name="Tsai I.J."/>
            <person name="Slot J."/>
            <person name="Sipos G."/>
            <person name="Plett J."/>
            <person name="Nagy L.G."/>
            <person name="Grigoriev I.V."/>
        </authorList>
    </citation>
    <scope>NUCLEOTIDE SEQUENCE</scope>
    <source>
        <strain evidence="2">FPL87.14</strain>
    </source>
</reference>
<accession>A0AA39MQE0</accession>
<evidence type="ECO:0000313" key="3">
    <source>
        <dbReference type="Proteomes" id="UP001175226"/>
    </source>
</evidence>
<dbReference type="AlphaFoldDB" id="A0AA39MQE0"/>
<dbReference type="EMBL" id="JAUEPT010000026">
    <property type="protein sequence ID" value="KAK0442428.1"/>
    <property type="molecule type" value="Genomic_DNA"/>
</dbReference>
<keyword evidence="1" id="KW-0812">Transmembrane</keyword>
<comment type="caution">
    <text evidence="2">The sequence shown here is derived from an EMBL/GenBank/DDBJ whole genome shotgun (WGS) entry which is preliminary data.</text>
</comment>